<evidence type="ECO:0000256" key="8">
    <source>
        <dbReference type="ARBA" id="ARBA00023033"/>
    </source>
</evidence>
<dbReference type="InterPro" id="IPR050364">
    <property type="entry name" value="Cytochrome_P450_fung"/>
</dbReference>
<dbReference type="GO" id="GO:0004497">
    <property type="term" value="F:monooxygenase activity"/>
    <property type="evidence" value="ECO:0007669"/>
    <property type="project" value="UniProtKB-KW"/>
</dbReference>
<name>A0A067TT95_GALM3</name>
<feature type="signal peptide" evidence="10">
    <location>
        <begin position="1"/>
        <end position="22"/>
    </location>
</feature>
<evidence type="ECO:0000256" key="5">
    <source>
        <dbReference type="ARBA" id="ARBA00022723"/>
    </source>
</evidence>
<dbReference type="PRINTS" id="PR00385">
    <property type="entry name" value="P450"/>
</dbReference>
<keyword evidence="7 9" id="KW-0408">Iron</keyword>
<dbReference type="HOGENOM" id="CLU_001570_2_3_1"/>
<evidence type="ECO:0000313" key="12">
    <source>
        <dbReference type="Proteomes" id="UP000027222"/>
    </source>
</evidence>
<gene>
    <name evidence="11" type="ORF">GALMADRAFT_135566</name>
</gene>
<dbReference type="Proteomes" id="UP000027222">
    <property type="component" value="Unassembled WGS sequence"/>
</dbReference>
<evidence type="ECO:0000256" key="3">
    <source>
        <dbReference type="ARBA" id="ARBA00010617"/>
    </source>
</evidence>
<proteinExistence type="inferred from homology"/>
<dbReference type="Gene3D" id="1.10.630.10">
    <property type="entry name" value="Cytochrome P450"/>
    <property type="match status" value="1"/>
</dbReference>
<evidence type="ECO:0008006" key="13">
    <source>
        <dbReference type="Google" id="ProtNLM"/>
    </source>
</evidence>
<organism evidence="11 12">
    <name type="scientific">Galerina marginata (strain CBS 339.88)</name>
    <dbReference type="NCBI Taxonomy" id="685588"/>
    <lineage>
        <taxon>Eukaryota</taxon>
        <taxon>Fungi</taxon>
        <taxon>Dikarya</taxon>
        <taxon>Basidiomycota</taxon>
        <taxon>Agaricomycotina</taxon>
        <taxon>Agaricomycetes</taxon>
        <taxon>Agaricomycetidae</taxon>
        <taxon>Agaricales</taxon>
        <taxon>Agaricineae</taxon>
        <taxon>Strophariaceae</taxon>
        <taxon>Galerina</taxon>
    </lineage>
</organism>
<comment type="similarity">
    <text evidence="3">Belongs to the cytochrome P450 family.</text>
</comment>
<evidence type="ECO:0000256" key="2">
    <source>
        <dbReference type="ARBA" id="ARBA00005179"/>
    </source>
</evidence>
<evidence type="ECO:0000256" key="9">
    <source>
        <dbReference type="PIRSR" id="PIRSR602401-1"/>
    </source>
</evidence>
<evidence type="ECO:0000256" key="6">
    <source>
        <dbReference type="ARBA" id="ARBA00023002"/>
    </source>
</evidence>
<evidence type="ECO:0000313" key="11">
    <source>
        <dbReference type="EMBL" id="KDR82203.1"/>
    </source>
</evidence>
<dbReference type="PANTHER" id="PTHR46300">
    <property type="entry name" value="P450, PUTATIVE (EUROFUNG)-RELATED-RELATED"/>
    <property type="match status" value="1"/>
</dbReference>
<evidence type="ECO:0000256" key="4">
    <source>
        <dbReference type="ARBA" id="ARBA00022617"/>
    </source>
</evidence>
<evidence type="ECO:0000256" key="10">
    <source>
        <dbReference type="SAM" id="SignalP"/>
    </source>
</evidence>
<comment type="cofactor">
    <cofactor evidence="1 9">
        <name>heme</name>
        <dbReference type="ChEBI" id="CHEBI:30413"/>
    </cofactor>
</comment>
<dbReference type="GO" id="GO:0016705">
    <property type="term" value="F:oxidoreductase activity, acting on paired donors, with incorporation or reduction of molecular oxygen"/>
    <property type="evidence" value="ECO:0007669"/>
    <property type="project" value="InterPro"/>
</dbReference>
<feature type="binding site" description="axial binding residue" evidence="9">
    <location>
        <position position="457"/>
    </location>
    <ligand>
        <name>heme</name>
        <dbReference type="ChEBI" id="CHEBI:30413"/>
    </ligand>
    <ligandPart>
        <name>Fe</name>
        <dbReference type="ChEBI" id="CHEBI:18248"/>
    </ligandPart>
</feature>
<keyword evidence="4 9" id="KW-0349">Heme</keyword>
<protein>
    <recommendedName>
        <fullName evidence="13">Cytochrome P450</fullName>
    </recommendedName>
</protein>
<reference evidence="12" key="1">
    <citation type="journal article" date="2014" name="Proc. Natl. Acad. Sci. U.S.A.">
        <title>Extensive sampling of basidiomycete genomes demonstrates inadequacy of the white-rot/brown-rot paradigm for wood decay fungi.</title>
        <authorList>
            <person name="Riley R."/>
            <person name="Salamov A.A."/>
            <person name="Brown D.W."/>
            <person name="Nagy L.G."/>
            <person name="Floudas D."/>
            <person name="Held B.W."/>
            <person name="Levasseur A."/>
            <person name="Lombard V."/>
            <person name="Morin E."/>
            <person name="Otillar R."/>
            <person name="Lindquist E.A."/>
            <person name="Sun H."/>
            <person name="LaButti K.M."/>
            <person name="Schmutz J."/>
            <person name="Jabbour D."/>
            <person name="Luo H."/>
            <person name="Baker S.E."/>
            <person name="Pisabarro A.G."/>
            <person name="Walton J.D."/>
            <person name="Blanchette R.A."/>
            <person name="Henrissat B."/>
            <person name="Martin F."/>
            <person name="Cullen D."/>
            <person name="Hibbett D.S."/>
            <person name="Grigoriev I.V."/>
        </authorList>
    </citation>
    <scope>NUCLEOTIDE SEQUENCE [LARGE SCALE GENOMIC DNA]</scope>
    <source>
        <strain evidence="12">CBS 339.88</strain>
    </source>
</reference>
<dbReference type="STRING" id="685588.A0A067TT95"/>
<dbReference type="PRINTS" id="PR00463">
    <property type="entry name" value="EP450I"/>
</dbReference>
<evidence type="ECO:0000256" key="7">
    <source>
        <dbReference type="ARBA" id="ARBA00023004"/>
    </source>
</evidence>
<dbReference type="PANTHER" id="PTHR46300:SF7">
    <property type="entry name" value="P450, PUTATIVE (EUROFUNG)-RELATED"/>
    <property type="match status" value="1"/>
</dbReference>
<dbReference type="CDD" id="cd11065">
    <property type="entry name" value="CYP64-like"/>
    <property type="match status" value="1"/>
</dbReference>
<dbReference type="InterPro" id="IPR036396">
    <property type="entry name" value="Cyt_P450_sf"/>
</dbReference>
<dbReference type="EMBL" id="KL142370">
    <property type="protein sequence ID" value="KDR82203.1"/>
    <property type="molecule type" value="Genomic_DNA"/>
</dbReference>
<dbReference type="InterPro" id="IPR002401">
    <property type="entry name" value="Cyt_P450_E_grp-I"/>
</dbReference>
<feature type="chain" id="PRO_5001649228" description="Cytochrome P450" evidence="10">
    <location>
        <begin position="23"/>
        <end position="547"/>
    </location>
</feature>
<dbReference type="OrthoDB" id="2789670at2759"/>
<accession>A0A067TT95</accession>
<dbReference type="GO" id="GO:0020037">
    <property type="term" value="F:heme binding"/>
    <property type="evidence" value="ECO:0007669"/>
    <property type="project" value="InterPro"/>
</dbReference>
<keyword evidence="10" id="KW-0732">Signal</keyword>
<dbReference type="InterPro" id="IPR001128">
    <property type="entry name" value="Cyt_P450"/>
</dbReference>
<keyword evidence="8" id="KW-0503">Monooxygenase</keyword>
<keyword evidence="6" id="KW-0560">Oxidoreductase</keyword>
<evidence type="ECO:0000256" key="1">
    <source>
        <dbReference type="ARBA" id="ARBA00001971"/>
    </source>
</evidence>
<keyword evidence="5 9" id="KW-0479">Metal-binding</keyword>
<dbReference type="SUPFAM" id="SSF48264">
    <property type="entry name" value="Cytochrome P450"/>
    <property type="match status" value="1"/>
</dbReference>
<dbReference type="GO" id="GO:0005506">
    <property type="term" value="F:iron ion binding"/>
    <property type="evidence" value="ECO:0007669"/>
    <property type="project" value="InterPro"/>
</dbReference>
<dbReference type="Pfam" id="PF00067">
    <property type="entry name" value="p450"/>
    <property type="match status" value="1"/>
</dbReference>
<keyword evidence="12" id="KW-1185">Reference proteome</keyword>
<dbReference type="AlphaFoldDB" id="A0A067TT95"/>
<comment type="pathway">
    <text evidence="2">Secondary metabolite biosynthesis.</text>
</comment>
<sequence>MPSYTSIAAALLLFWIVKRLFGPRSNSQQGSSFPPGPPPKPLIGNLTDLPTINAAQTYIEWQKKYNSEILYASALGGRRVVLNNREDAEEILDRRAGNYSDRPVFPIIKRMGWEYQLGFYQYGDKWRFNRKIFQQNFRPHAIQKYQPVQTQTVHAMLRSLLDSPEKFNDHNKLLSISVPMMTMYGYEVKSLEDPCVVAADKSIFLGLKLLAPGATFINFFPALAYIPSWFPGASSHKLADEVKRLTDKMEGIPMAFVKKSVAEGTATPSLVGDFLERKNHGGVTKEEEEAIKNTASTVYGAASDTTISATSTFFYVMAINPDVQRKAQAEIDHLTGSKRLPEFQDRPFLPYIEAIYREVMRFNPPLQVGLPHNASEDDYYKGYFIPKGILPAYLPDALFNLSTYSGTSVFANIWAMTHDERVYPEPLKFKPERFLDENGNLNDDDRVLAYGFGRRVCVGKHVASSTMWLIIASVLASFNISKAKDESGNDIEINDEYEDLSLIQHVFLCFLGGWLLISLYSSHKTKFQCSFTPRSTIVRQLIEDTAI</sequence>